<dbReference type="InterPro" id="IPR029061">
    <property type="entry name" value="THDP-binding"/>
</dbReference>
<proteinExistence type="predicted"/>
<keyword evidence="1" id="KW-0210">Decarboxylase</keyword>
<dbReference type="PANTHER" id="PTHR42818">
    <property type="entry name" value="SULFOPYRUVATE DECARBOXYLASE SUBUNIT ALPHA"/>
    <property type="match status" value="1"/>
</dbReference>
<accession>A0ABS5EJ13</accession>
<dbReference type="PANTHER" id="PTHR42818:SF1">
    <property type="entry name" value="SULFOPYRUVATE DECARBOXYLASE"/>
    <property type="match status" value="1"/>
</dbReference>
<evidence type="ECO:0000313" key="5">
    <source>
        <dbReference type="Proteomes" id="UP000698752"/>
    </source>
</evidence>
<dbReference type="Proteomes" id="UP000698752">
    <property type="component" value="Unassembled WGS sequence"/>
</dbReference>
<keyword evidence="2" id="KW-0456">Lyase</keyword>
<evidence type="ECO:0000259" key="3">
    <source>
        <dbReference type="Pfam" id="PF02776"/>
    </source>
</evidence>
<protein>
    <submittedName>
        <fullName evidence="4">Phosphonopyruvate decarboxylase</fullName>
    </submittedName>
</protein>
<sequence>MDGSVSAEAVAWPDAIFAALRQWQVRQVVYVPDGGHARLIRSIHAEPSMRAIPLTTEEEGIAVLSGAALGGQRGVMLMQSSGVGNCVNMLSLVKTCGFPFLALVTMRGEWGEFNPWQVPMGSTTEAAFKLMGVETRRADRVEDVADTVNAAARMVFEGGSAVAVLLGQRLIGAKVF</sequence>
<dbReference type="CDD" id="cd07035">
    <property type="entry name" value="TPP_PYR_POX_like"/>
    <property type="match status" value="1"/>
</dbReference>
<comment type="caution">
    <text evidence="4">The sequence shown here is derived from an EMBL/GenBank/DDBJ whole genome shotgun (WGS) entry which is preliminary data.</text>
</comment>
<feature type="domain" description="Thiamine pyrophosphate enzyme N-terminal TPP-binding" evidence="3">
    <location>
        <begin position="14"/>
        <end position="107"/>
    </location>
</feature>
<dbReference type="SUPFAM" id="SSF52518">
    <property type="entry name" value="Thiamin diphosphate-binding fold (THDP-binding)"/>
    <property type="match status" value="1"/>
</dbReference>
<evidence type="ECO:0000256" key="1">
    <source>
        <dbReference type="ARBA" id="ARBA00022793"/>
    </source>
</evidence>
<evidence type="ECO:0000256" key="2">
    <source>
        <dbReference type="ARBA" id="ARBA00023239"/>
    </source>
</evidence>
<dbReference type="Pfam" id="PF02776">
    <property type="entry name" value="TPP_enzyme_N"/>
    <property type="match status" value="1"/>
</dbReference>
<dbReference type="InterPro" id="IPR051818">
    <property type="entry name" value="TPP_dependent_decarboxylase"/>
</dbReference>
<keyword evidence="5" id="KW-1185">Reference proteome</keyword>
<name>A0ABS5EJ13_9PROT</name>
<reference evidence="5" key="1">
    <citation type="journal article" date="2021" name="Syst. Appl. Microbiol.">
        <title>Roseomonas hellenica sp. nov., isolated from roots of wild-growing Alkanna tinctoria.</title>
        <authorList>
            <person name="Rat A."/>
            <person name="Naranjo H.D."/>
            <person name="Lebbe L."/>
            <person name="Cnockaert M."/>
            <person name="Krigas N."/>
            <person name="Grigoriadou K."/>
            <person name="Maloupa E."/>
            <person name="Willems A."/>
        </authorList>
    </citation>
    <scope>NUCLEOTIDE SEQUENCE [LARGE SCALE GENOMIC DNA]</scope>
    <source>
        <strain evidence="5">LMG 31159</strain>
    </source>
</reference>
<dbReference type="InterPro" id="IPR012001">
    <property type="entry name" value="Thiamin_PyroP_enz_TPP-bd_dom"/>
</dbReference>
<dbReference type="RefSeq" id="WP_211869618.1">
    <property type="nucleotide sequence ID" value="NZ_JAAEDI010000015.1"/>
</dbReference>
<dbReference type="EMBL" id="JAAEDI010000015">
    <property type="protein sequence ID" value="MBR0650945.1"/>
    <property type="molecule type" value="Genomic_DNA"/>
</dbReference>
<gene>
    <name evidence="4" type="ORF">GXW78_14825</name>
</gene>
<evidence type="ECO:0000313" key="4">
    <source>
        <dbReference type="EMBL" id="MBR0650945.1"/>
    </source>
</evidence>
<dbReference type="Gene3D" id="3.40.50.970">
    <property type="match status" value="1"/>
</dbReference>
<organism evidence="4 5">
    <name type="scientific">Neoroseomonas terrae</name>
    <dbReference type="NCBI Taxonomy" id="424799"/>
    <lineage>
        <taxon>Bacteria</taxon>
        <taxon>Pseudomonadati</taxon>
        <taxon>Pseudomonadota</taxon>
        <taxon>Alphaproteobacteria</taxon>
        <taxon>Acetobacterales</taxon>
        <taxon>Acetobacteraceae</taxon>
        <taxon>Neoroseomonas</taxon>
    </lineage>
</organism>